<comment type="function">
    <text evidence="12">Catalyzes the phosphorylation of ribose at O-5 in a reaction requiring ATP and magnesium. The resulting D-ribose-5-phosphate can then be used either for sythesis of nucleotides, histidine, and tryptophan, or as a component of the pentose phosphate pathway.</text>
</comment>
<keyword evidence="17" id="KW-1185">Reference proteome</keyword>
<keyword evidence="5 12" id="KW-0479">Metal-binding</keyword>
<feature type="binding site" evidence="12">
    <location>
        <position position="185"/>
    </location>
    <ligand>
        <name>ATP</name>
        <dbReference type="ChEBI" id="CHEBI:30616"/>
    </ligand>
</feature>
<dbReference type="GO" id="GO:0019303">
    <property type="term" value="P:D-ribose catabolic process"/>
    <property type="evidence" value="ECO:0007669"/>
    <property type="project" value="UniProtKB-UniRule"/>
</dbReference>
<sequence>MKKILIVGSANVDLSIHVKQIPAVGETVLGKSMERLPGGKGANQACAVGKLGGIGCFLCAVGSDDAGLLIQKSLKEAGMDPAHMKICEKESTGMAVVCVSDRGENNIIVVSGANARCDVDYLKAQRALFHDCDLLLLQMEIPLESVVYAAKKAKSLGKTVILNPAPVPENFPEELFQYADYLTPNEVELFKLANMKAGSSMEEVLQAGKRLLRKGANRLLVTLGGKGALYLGKNEERLFAPPEVPVIDTTAAGDTFNAAFAVKLAEGWNVGKAVDYANCASSVTVSRKGAQASIPTAYQVQEFLFNRKIELSPISLS</sequence>
<dbReference type="PANTHER" id="PTHR10584">
    <property type="entry name" value="SUGAR KINASE"/>
    <property type="match status" value="1"/>
</dbReference>
<dbReference type="Proteomes" id="UP000003490">
    <property type="component" value="Unassembled WGS sequence"/>
</dbReference>
<feature type="binding site" evidence="12">
    <location>
        <position position="248"/>
    </location>
    <ligand>
        <name>K(+)</name>
        <dbReference type="ChEBI" id="CHEBI:29103"/>
    </ligand>
</feature>
<evidence type="ECO:0000256" key="8">
    <source>
        <dbReference type="ARBA" id="ARBA00022840"/>
    </source>
</evidence>
<proteinExistence type="inferred from homology"/>
<comment type="activity regulation">
    <text evidence="12">Activated by a monovalent cation that binds near, but not in, the active site. The most likely occupant of the site in vivo is potassium. Ion binding induces a conformational change that may alter substrate affinity.</text>
</comment>
<evidence type="ECO:0000313" key="15">
    <source>
        <dbReference type="EMBL" id="PEQ25433.1"/>
    </source>
</evidence>
<dbReference type="UniPathway" id="UPA00916">
    <property type="reaction ID" value="UER00889"/>
</dbReference>
<feature type="binding site" evidence="12">
    <location>
        <position position="284"/>
    </location>
    <ligand>
        <name>K(+)</name>
        <dbReference type="ChEBI" id="CHEBI:29103"/>
    </ligand>
</feature>
<dbReference type="HAMAP" id="MF_01987">
    <property type="entry name" value="Ribokinase"/>
    <property type="match status" value="1"/>
</dbReference>
<dbReference type="SUPFAM" id="SSF53613">
    <property type="entry name" value="Ribokinase-like"/>
    <property type="match status" value="1"/>
</dbReference>
<dbReference type="InterPro" id="IPR002173">
    <property type="entry name" value="Carboh/pur_kinase_PfkB_CS"/>
</dbReference>
<feature type="binding site" evidence="12">
    <location>
        <begin position="39"/>
        <end position="43"/>
    </location>
    <ligand>
        <name>substrate</name>
    </ligand>
</feature>
<evidence type="ECO:0000256" key="11">
    <source>
        <dbReference type="ARBA" id="ARBA00023277"/>
    </source>
</evidence>
<organism evidence="14 16">
    <name type="scientific">[Clostridium] leptum DSM 753</name>
    <dbReference type="NCBI Taxonomy" id="428125"/>
    <lineage>
        <taxon>Bacteria</taxon>
        <taxon>Bacillati</taxon>
        <taxon>Bacillota</taxon>
        <taxon>Clostridia</taxon>
        <taxon>Eubacteriales</taxon>
        <taxon>Oscillospiraceae</taxon>
        <taxon>Oscillospiraceae incertae sedis</taxon>
    </lineage>
</organism>
<comment type="similarity">
    <text evidence="1">Belongs to the carbohydrate kinase pfkB family.</text>
</comment>
<evidence type="ECO:0000313" key="17">
    <source>
        <dbReference type="Proteomes" id="UP000220611"/>
    </source>
</evidence>
<evidence type="ECO:0000256" key="2">
    <source>
        <dbReference type="ARBA" id="ARBA00012035"/>
    </source>
</evidence>
<dbReference type="EMBL" id="NOXF01000001">
    <property type="protein sequence ID" value="PEQ25433.1"/>
    <property type="molecule type" value="Genomic_DNA"/>
</dbReference>
<dbReference type="HOGENOM" id="CLU_027634_2_0_9"/>
<dbReference type="CDD" id="cd01174">
    <property type="entry name" value="ribokinase"/>
    <property type="match status" value="1"/>
</dbReference>
<accession>A7VTF3</accession>
<dbReference type="EMBL" id="ABCB02000018">
    <property type="protein sequence ID" value="EDO61449.1"/>
    <property type="molecule type" value="Genomic_DNA"/>
</dbReference>
<feature type="binding site" evidence="12">
    <location>
        <begin position="253"/>
        <end position="254"/>
    </location>
    <ligand>
        <name>ATP</name>
        <dbReference type="ChEBI" id="CHEBI:30616"/>
    </ligand>
</feature>
<dbReference type="InterPro" id="IPR011611">
    <property type="entry name" value="PfkB_dom"/>
</dbReference>
<dbReference type="EC" id="2.7.1.15" evidence="2 12"/>
<comment type="subunit">
    <text evidence="12">Homodimer.</text>
</comment>
<feature type="binding site" evidence="12">
    <location>
        <position position="293"/>
    </location>
    <ligand>
        <name>K(+)</name>
        <dbReference type="ChEBI" id="CHEBI:29103"/>
    </ligand>
</feature>
<dbReference type="GO" id="GO:0005829">
    <property type="term" value="C:cytosol"/>
    <property type="evidence" value="ECO:0007669"/>
    <property type="project" value="TreeGrafter"/>
</dbReference>
<comment type="caution">
    <text evidence="12">Lacks conserved residue(s) required for the propagation of feature annotation.</text>
</comment>
<evidence type="ECO:0000256" key="5">
    <source>
        <dbReference type="ARBA" id="ARBA00022723"/>
    </source>
</evidence>
<dbReference type="InterPro" id="IPR002139">
    <property type="entry name" value="Ribo/fructo_kinase"/>
</dbReference>
<reference evidence="15 17" key="3">
    <citation type="submission" date="2017-07" db="EMBL/GenBank/DDBJ databases">
        <title>Prevalence of linear plasmids in Cutibacterium (Propionibacterium) acnes isolates obtained from prostatic tissue.</title>
        <authorList>
            <person name="Davidsson S."/>
            <person name="Carlsson J."/>
            <person name="Molling P."/>
            <person name="Andren O."/>
            <person name="Andersson S.-O."/>
            <person name="Brzuszkiewicz E."/>
            <person name="Poehlein A."/>
            <person name="Al-Zeer M."/>
            <person name="Brinkmann V."/>
            <person name="Scavenius C."/>
            <person name="Nazipi S."/>
            <person name="Soderquist B."/>
            <person name="Bruggemann H."/>
        </authorList>
    </citation>
    <scope>NUCLEOTIDE SEQUENCE [LARGE SCALE GENOMIC DNA]</scope>
    <source>
        <strain evidence="15 17">DSM 753</strain>
    </source>
</reference>
<dbReference type="Gene3D" id="3.40.1190.20">
    <property type="match status" value="1"/>
</dbReference>
<comment type="subcellular location">
    <subcellularLocation>
        <location evidence="12">Cytoplasm</location>
    </subcellularLocation>
</comment>
<dbReference type="GO" id="GO:0046872">
    <property type="term" value="F:metal ion binding"/>
    <property type="evidence" value="ECO:0007669"/>
    <property type="project" value="UniProtKB-KW"/>
</dbReference>
<protein>
    <recommendedName>
        <fullName evidence="3 12">Ribokinase</fullName>
        <shortName evidence="12">RK</shortName>
        <ecNumber evidence="2 12">2.7.1.15</ecNumber>
    </recommendedName>
</protein>
<feature type="active site" description="Proton acceptor" evidence="12">
    <location>
        <position position="254"/>
    </location>
</feature>
<keyword evidence="7 12" id="KW-0418">Kinase</keyword>
<dbReference type="PROSITE" id="PS00583">
    <property type="entry name" value="PFKB_KINASES_1"/>
    <property type="match status" value="1"/>
</dbReference>
<feature type="binding site" evidence="12">
    <location>
        <position position="287"/>
    </location>
    <ligand>
        <name>K(+)</name>
        <dbReference type="ChEBI" id="CHEBI:29103"/>
    </ligand>
</feature>
<feature type="binding site" evidence="12">
    <location>
        <begin position="222"/>
        <end position="227"/>
    </location>
    <ligand>
        <name>ATP</name>
        <dbReference type="ChEBI" id="CHEBI:30616"/>
    </ligand>
</feature>
<keyword evidence="6 12" id="KW-0547">Nucleotide-binding</keyword>
<feature type="binding site" evidence="12">
    <location>
        <begin position="11"/>
        <end position="13"/>
    </location>
    <ligand>
        <name>substrate</name>
    </ligand>
</feature>
<evidence type="ECO:0000256" key="6">
    <source>
        <dbReference type="ARBA" id="ARBA00022741"/>
    </source>
</evidence>
<evidence type="ECO:0000313" key="16">
    <source>
        <dbReference type="Proteomes" id="UP000003490"/>
    </source>
</evidence>
<evidence type="ECO:0000256" key="3">
    <source>
        <dbReference type="ARBA" id="ARBA00016943"/>
    </source>
</evidence>
<keyword evidence="10 12" id="KW-0630">Potassium</keyword>
<evidence type="ECO:0000259" key="13">
    <source>
        <dbReference type="Pfam" id="PF00294"/>
    </source>
</evidence>
<dbReference type="Proteomes" id="UP000220611">
    <property type="component" value="Unassembled WGS sequence"/>
</dbReference>
<keyword evidence="8 12" id="KW-0067">ATP-binding</keyword>
<feature type="binding site" evidence="12">
    <location>
        <position position="140"/>
    </location>
    <ligand>
        <name>substrate</name>
    </ligand>
</feature>
<dbReference type="NCBIfam" id="TIGR02152">
    <property type="entry name" value="D_ribokin_bact"/>
    <property type="match status" value="1"/>
</dbReference>
<feature type="binding site" evidence="12">
    <location>
        <position position="254"/>
    </location>
    <ligand>
        <name>substrate</name>
    </ligand>
</feature>
<dbReference type="OrthoDB" id="9775849at2"/>
<dbReference type="InterPro" id="IPR029056">
    <property type="entry name" value="Ribokinase-like"/>
</dbReference>
<evidence type="ECO:0000256" key="12">
    <source>
        <dbReference type="HAMAP-Rule" id="MF_01987"/>
    </source>
</evidence>
<keyword evidence="12" id="KW-0963">Cytoplasm</keyword>
<dbReference type="PROSITE" id="PS00584">
    <property type="entry name" value="PFKB_KINASES_2"/>
    <property type="match status" value="1"/>
</dbReference>
<dbReference type="GO" id="GO:0004747">
    <property type="term" value="F:ribokinase activity"/>
    <property type="evidence" value="ECO:0007669"/>
    <property type="project" value="UniProtKB-UniRule"/>
</dbReference>
<keyword evidence="9 12" id="KW-0460">Magnesium</keyword>
<dbReference type="PANTHER" id="PTHR10584:SF166">
    <property type="entry name" value="RIBOKINASE"/>
    <property type="match status" value="1"/>
</dbReference>
<evidence type="ECO:0000256" key="7">
    <source>
        <dbReference type="ARBA" id="ARBA00022777"/>
    </source>
</evidence>
<gene>
    <name evidence="12 14" type="primary">rbsK</name>
    <name evidence="15" type="ORF">CH238_00035</name>
    <name evidence="14" type="ORF">CLOLEP_01845</name>
</gene>
<dbReference type="GO" id="GO:0005524">
    <property type="term" value="F:ATP binding"/>
    <property type="evidence" value="ECO:0007669"/>
    <property type="project" value="UniProtKB-UniRule"/>
</dbReference>
<dbReference type="eggNOG" id="COG0524">
    <property type="taxonomic scope" value="Bacteria"/>
</dbReference>
<feature type="binding site" evidence="12">
    <location>
        <position position="289"/>
    </location>
    <ligand>
        <name>K(+)</name>
        <dbReference type="ChEBI" id="CHEBI:29103"/>
    </ligand>
</feature>
<dbReference type="PRINTS" id="PR00990">
    <property type="entry name" value="RIBOKINASE"/>
</dbReference>
<name>A7VTF3_9FIRM</name>
<keyword evidence="4 12" id="KW-0808">Transferase</keyword>
<evidence type="ECO:0000313" key="14">
    <source>
        <dbReference type="EMBL" id="EDO61449.1"/>
    </source>
</evidence>
<reference evidence="14 16" key="1">
    <citation type="submission" date="2007-08" db="EMBL/GenBank/DDBJ databases">
        <title>Draft genome sequence of Clostridium leptum (DSM 753).</title>
        <authorList>
            <person name="Sudarsanam P."/>
            <person name="Ley R."/>
            <person name="Guruge J."/>
            <person name="Turnbaugh P.J."/>
            <person name="Mahowald M."/>
            <person name="Liep D."/>
            <person name="Gordon J."/>
        </authorList>
    </citation>
    <scope>NUCLEOTIDE SEQUENCE [LARGE SCALE GENOMIC DNA]</scope>
    <source>
        <strain evidence="14 16">DSM 753</strain>
    </source>
</reference>
<evidence type="ECO:0000256" key="1">
    <source>
        <dbReference type="ARBA" id="ARBA00005380"/>
    </source>
</evidence>
<comment type="similarity">
    <text evidence="12">Belongs to the carbohydrate kinase PfkB family. Ribokinase subfamily.</text>
</comment>
<comment type="cofactor">
    <cofactor evidence="12">
        <name>Mg(2+)</name>
        <dbReference type="ChEBI" id="CHEBI:18420"/>
    </cofactor>
    <text evidence="12">Requires a divalent cation, most likely magnesium in vivo, as an electrophilic catalyst to aid phosphoryl group transfer. It is the chelate of the metal and the nucleotide that is the actual substrate.</text>
</comment>
<evidence type="ECO:0000256" key="4">
    <source>
        <dbReference type="ARBA" id="ARBA00022679"/>
    </source>
</evidence>
<reference evidence="14 16" key="2">
    <citation type="submission" date="2007-08" db="EMBL/GenBank/DDBJ databases">
        <authorList>
            <person name="Fulton L."/>
            <person name="Clifton S."/>
            <person name="Fulton B."/>
            <person name="Xu J."/>
            <person name="Minx P."/>
            <person name="Pepin K.H."/>
            <person name="Johnson M."/>
            <person name="Thiruvilangam P."/>
            <person name="Bhonagiri V."/>
            <person name="Nash W.E."/>
            <person name="Wang C."/>
            <person name="Mardis E.R."/>
            <person name="Wilson R.K."/>
        </authorList>
    </citation>
    <scope>NUCLEOTIDE SEQUENCE [LARGE SCALE GENOMIC DNA]</scope>
    <source>
        <strain evidence="14 16">DSM 753</strain>
    </source>
</reference>
<keyword evidence="11 12" id="KW-0119">Carbohydrate metabolism</keyword>
<feature type="binding site" evidence="12">
    <location>
        <position position="250"/>
    </location>
    <ligand>
        <name>K(+)</name>
        <dbReference type="ChEBI" id="CHEBI:29103"/>
    </ligand>
</feature>
<dbReference type="AlphaFoldDB" id="A7VTF3"/>
<comment type="caution">
    <text evidence="14">The sequence shown here is derived from an EMBL/GenBank/DDBJ whole genome shotgun (WGS) entry which is preliminary data.</text>
</comment>
<dbReference type="Pfam" id="PF00294">
    <property type="entry name" value="PfkB"/>
    <property type="match status" value="1"/>
</dbReference>
<comment type="pathway">
    <text evidence="12">Carbohydrate metabolism; D-ribose degradation; D-ribose 5-phosphate from beta-D-ribopyranose: step 2/2.</text>
</comment>
<evidence type="ECO:0000256" key="9">
    <source>
        <dbReference type="ARBA" id="ARBA00022842"/>
    </source>
</evidence>
<comment type="catalytic activity">
    <reaction evidence="12">
        <text>D-ribose + ATP = D-ribose 5-phosphate + ADP + H(+)</text>
        <dbReference type="Rhea" id="RHEA:13697"/>
        <dbReference type="ChEBI" id="CHEBI:15378"/>
        <dbReference type="ChEBI" id="CHEBI:30616"/>
        <dbReference type="ChEBI" id="CHEBI:47013"/>
        <dbReference type="ChEBI" id="CHEBI:78346"/>
        <dbReference type="ChEBI" id="CHEBI:456216"/>
        <dbReference type="EC" id="2.7.1.15"/>
    </reaction>
</comment>
<evidence type="ECO:0000256" key="10">
    <source>
        <dbReference type="ARBA" id="ARBA00022958"/>
    </source>
</evidence>
<feature type="binding site" evidence="12">
    <location>
        <position position="278"/>
    </location>
    <ligand>
        <name>ATP</name>
        <dbReference type="ChEBI" id="CHEBI:30616"/>
    </ligand>
</feature>
<feature type="domain" description="Carbohydrate kinase PfkB" evidence="13">
    <location>
        <begin position="1"/>
        <end position="296"/>
    </location>
</feature>
<dbReference type="InterPro" id="IPR011877">
    <property type="entry name" value="Ribokinase"/>
</dbReference>